<evidence type="ECO:0000256" key="7">
    <source>
        <dbReference type="ARBA" id="ARBA00023136"/>
    </source>
</evidence>
<feature type="transmembrane region" description="Helical" evidence="8">
    <location>
        <begin position="184"/>
        <end position="206"/>
    </location>
</feature>
<dbReference type="EMBL" id="MGDD01000173">
    <property type="protein sequence ID" value="OGL45515.1"/>
    <property type="molecule type" value="Genomic_DNA"/>
</dbReference>
<reference evidence="10 11" key="1">
    <citation type="journal article" date="2016" name="Nat. Commun.">
        <title>Thousands of microbial genomes shed light on interconnected biogeochemical processes in an aquifer system.</title>
        <authorList>
            <person name="Anantharaman K."/>
            <person name="Brown C.T."/>
            <person name="Hug L.A."/>
            <person name="Sharon I."/>
            <person name="Castelle C.J."/>
            <person name="Probst A.J."/>
            <person name="Thomas B.C."/>
            <person name="Singh A."/>
            <person name="Wilkins M.J."/>
            <person name="Karaoz U."/>
            <person name="Brodie E.L."/>
            <person name="Williams K.H."/>
            <person name="Hubbard S.S."/>
            <person name="Banfield J.F."/>
        </authorList>
    </citation>
    <scope>NUCLEOTIDE SEQUENCE [LARGE SCALE GENOMIC DNA]</scope>
</reference>
<evidence type="ECO:0000256" key="3">
    <source>
        <dbReference type="ARBA" id="ARBA00022676"/>
    </source>
</evidence>
<feature type="transmembrane region" description="Helical" evidence="8">
    <location>
        <begin position="12"/>
        <end position="30"/>
    </location>
</feature>
<keyword evidence="2" id="KW-1003">Cell membrane</keyword>
<dbReference type="PANTHER" id="PTHR33908">
    <property type="entry name" value="MANNOSYLTRANSFERASE YKCB-RELATED"/>
    <property type="match status" value="1"/>
</dbReference>
<feature type="transmembrane region" description="Helical" evidence="8">
    <location>
        <begin position="310"/>
        <end position="327"/>
    </location>
</feature>
<evidence type="ECO:0000256" key="2">
    <source>
        <dbReference type="ARBA" id="ARBA00022475"/>
    </source>
</evidence>
<keyword evidence="7 8" id="KW-0472">Membrane</keyword>
<dbReference type="PANTHER" id="PTHR33908:SF3">
    <property type="entry name" value="UNDECAPRENYL PHOSPHATE-ALPHA-4-AMINO-4-DEOXY-L-ARABINOSE ARABINOSYL TRANSFERASE"/>
    <property type="match status" value="1"/>
</dbReference>
<sequence length="575" mass="67354">MKSKQMPALRKFAVFLIPVFIFIITVLLFSPNLSTSSRLQTDENLYIEACLEMLNSKNYLVPVFEGKLRFQKPILFYWFVLSFYKIFGISIFSARLVSVFAGAVTTAATYLFSRRIFSPKVAVSSALLLSGNYIYFIYCRAAQTDVVLTMFTTLSLVLFGIGYFETKGRRKYLFLSFMFAGLAFSVKGGVALLLTIWPIILFCLINHDFKFLKNVFRIENTAIFIILSLWHYIFLLFLFKQQFLHHLLVKEVSDRISWSLIQTFHHFIFYLKNLLVSSFPFSLLPFLLYFMIPGKRFVIEISQYKKKETFLFIIILSISFVFIIFVSKSAQRYIIPAIPFFSILISNSYYCFTPRSSSIDKLQAIFSIIFLVALVIFMGITVLFFSQSLIPTWMLSISILLTLFTTISVYRWTKDYKLFPLVILCSVLLVTYAETLARPYFQMEREKNLIEGFDFHNKEIYYYQLGKSTRLIINLGTLETHNQIELDGLLNLINYQAYSPNKRDCVVLTKTSYDSFPLNMQQHLKIERKAFRYNWKDIKYSQKELFDGEKLNTLLINSRDWLYLVFVLPDKKTLK</sequence>
<feature type="transmembrane region" description="Helical" evidence="8">
    <location>
        <begin position="218"/>
        <end position="239"/>
    </location>
</feature>
<dbReference type="InterPro" id="IPR050297">
    <property type="entry name" value="LipidA_mod_glycosyltrf_83"/>
</dbReference>
<feature type="transmembrane region" description="Helical" evidence="8">
    <location>
        <begin position="75"/>
        <end position="101"/>
    </location>
</feature>
<comment type="subcellular location">
    <subcellularLocation>
        <location evidence="1">Cell membrane</location>
        <topology evidence="1">Multi-pass membrane protein</topology>
    </subcellularLocation>
</comment>
<evidence type="ECO:0000256" key="5">
    <source>
        <dbReference type="ARBA" id="ARBA00022692"/>
    </source>
</evidence>
<dbReference type="AlphaFoldDB" id="A0A1F7RVC7"/>
<dbReference type="GO" id="GO:0005886">
    <property type="term" value="C:plasma membrane"/>
    <property type="evidence" value="ECO:0007669"/>
    <property type="project" value="UniProtKB-SubCell"/>
</dbReference>
<evidence type="ECO:0000259" key="9">
    <source>
        <dbReference type="Pfam" id="PF13231"/>
    </source>
</evidence>
<evidence type="ECO:0000256" key="6">
    <source>
        <dbReference type="ARBA" id="ARBA00022989"/>
    </source>
</evidence>
<feature type="transmembrane region" description="Helical" evidence="8">
    <location>
        <begin position="267"/>
        <end position="290"/>
    </location>
</feature>
<evidence type="ECO:0000256" key="8">
    <source>
        <dbReference type="SAM" id="Phobius"/>
    </source>
</evidence>
<keyword evidence="3" id="KW-0328">Glycosyltransferase</keyword>
<dbReference type="GO" id="GO:0010041">
    <property type="term" value="P:response to iron(III) ion"/>
    <property type="evidence" value="ECO:0007669"/>
    <property type="project" value="TreeGrafter"/>
</dbReference>
<dbReference type="Proteomes" id="UP000179266">
    <property type="component" value="Unassembled WGS sequence"/>
</dbReference>
<dbReference type="InterPro" id="IPR038731">
    <property type="entry name" value="RgtA/B/C-like"/>
</dbReference>
<name>A0A1F7RVC7_9BACT</name>
<keyword evidence="5 8" id="KW-0812">Transmembrane</keyword>
<accession>A0A1F7RVC7</accession>
<feature type="transmembrane region" description="Helical" evidence="8">
    <location>
        <begin position="121"/>
        <end position="139"/>
    </location>
</feature>
<feature type="transmembrane region" description="Helical" evidence="8">
    <location>
        <begin position="419"/>
        <end position="441"/>
    </location>
</feature>
<feature type="domain" description="Glycosyltransferase RgtA/B/C/D-like" evidence="9">
    <location>
        <begin position="72"/>
        <end position="228"/>
    </location>
</feature>
<organism evidence="10 11">
    <name type="scientific">Candidatus Schekmanbacteria bacterium RBG_13_48_7</name>
    <dbReference type="NCBI Taxonomy" id="1817878"/>
    <lineage>
        <taxon>Bacteria</taxon>
        <taxon>Candidatus Schekmaniibacteriota</taxon>
    </lineage>
</organism>
<feature type="transmembrane region" description="Helical" evidence="8">
    <location>
        <begin position="364"/>
        <end position="386"/>
    </location>
</feature>
<feature type="transmembrane region" description="Helical" evidence="8">
    <location>
        <begin position="146"/>
        <end position="164"/>
    </location>
</feature>
<keyword evidence="6 8" id="KW-1133">Transmembrane helix</keyword>
<dbReference type="GO" id="GO:0009103">
    <property type="term" value="P:lipopolysaccharide biosynthetic process"/>
    <property type="evidence" value="ECO:0007669"/>
    <property type="project" value="UniProtKB-ARBA"/>
</dbReference>
<keyword evidence="4" id="KW-0808">Transferase</keyword>
<evidence type="ECO:0000256" key="1">
    <source>
        <dbReference type="ARBA" id="ARBA00004651"/>
    </source>
</evidence>
<gene>
    <name evidence="10" type="ORF">A2161_16750</name>
</gene>
<comment type="caution">
    <text evidence="10">The sequence shown here is derived from an EMBL/GenBank/DDBJ whole genome shotgun (WGS) entry which is preliminary data.</text>
</comment>
<evidence type="ECO:0000313" key="11">
    <source>
        <dbReference type="Proteomes" id="UP000179266"/>
    </source>
</evidence>
<dbReference type="GO" id="GO:0016763">
    <property type="term" value="F:pentosyltransferase activity"/>
    <property type="evidence" value="ECO:0007669"/>
    <property type="project" value="TreeGrafter"/>
</dbReference>
<feature type="transmembrane region" description="Helical" evidence="8">
    <location>
        <begin position="392"/>
        <end position="412"/>
    </location>
</feature>
<dbReference type="Pfam" id="PF13231">
    <property type="entry name" value="PMT_2"/>
    <property type="match status" value="1"/>
</dbReference>
<protein>
    <recommendedName>
        <fullName evidence="9">Glycosyltransferase RgtA/B/C/D-like domain-containing protein</fullName>
    </recommendedName>
</protein>
<feature type="transmembrane region" description="Helical" evidence="8">
    <location>
        <begin position="333"/>
        <end position="352"/>
    </location>
</feature>
<evidence type="ECO:0000256" key="4">
    <source>
        <dbReference type="ARBA" id="ARBA00022679"/>
    </source>
</evidence>
<proteinExistence type="predicted"/>
<evidence type="ECO:0000313" key="10">
    <source>
        <dbReference type="EMBL" id="OGL45515.1"/>
    </source>
</evidence>
<feature type="non-terminal residue" evidence="10">
    <location>
        <position position="575"/>
    </location>
</feature>